<keyword evidence="2" id="KW-1185">Reference proteome</keyword>
<gene>
    <name evidence="1" type="ORF">PENTCL1PPCAC_18077</name>
</gene>
<accession>A0AAV5TNR8</accession>
<sequence>RCSPVRIARSTHSSVDLIVLAEIIDCAASIEQFIIPRHHIAEMDARRTRFGCDQRVICALLPLASVAGNRENGGQE</sequence>
<dbReference type="AlphaFoldDB" id="A0AAV5TNR8"/>
<comment type="caution">
    <text evidence="1">The sequence shown here is derived from an EMBL/GenBank/DDBJ whole genome shotgun (WGS) entry which is preliminary data.</text>
</comment>
<protein>
    <submittedName>
        <fullName evidence="1">Uncharacterized protein</fullName>
    </submittedName>
</protein>
<feature type="non-terminal residue" evidence="1">
    <location>
        <position position="1"/>
    </location>
</feature>
<reference evidence="1" key="1">
    <citation type="submission" date="2023-10" db="EMBL/GenBank/DDBJ databases">
        <title>Genome assembly of Pristionchus species.</title>
        <authorList>
            <person name="Yoshida K."/>
            <person name="Sommer R.J."/>
        </authorList>
    </citation>
    <scope>NUCLEOTIDE SEQUENCE</scope>
    <source>
        <strain evidence="1">RS0144</strain>
    </source>
</reference>
<dbReference type="Proteomes" id="UP001432027">
    <property type="component" value="Unassembled WGS sequence"/>
</dbReference>
<dbReference type="EMBL" id="BTSX01000004">
    <property type="protein sequence ID" value="GMS95902.1"/>
    <property type="molecule type" value="Genomic_DNA"/>
</dbReference>
<proteinExistence type="predicted"/>
<evidence type="ECO:0000313" key="2">
    <source>
        <dbReference type="Proteomes" id="UP001432027"/>
    </source>
</evidence>
<name>A0AAV5TNR8_9BILA</name>
<organism evidence="1 2">
    <name type="scientific">Pristionchus entomophagus</name>
    <dbReference type="NCBI Taxonomy" id="358040"/>
    <lineage>
        <taxon>Eukaryota</taxon>
        <taxon>Metazoa</taxon>
        <taxon>Ecdysozoa</taxon>
        <taxon>Nematoda</taxon>
        <taxon>Chromadorea</taxon>
        <taxon>Rhabditida</taxon>
        <taxon>Rhabditina</taxon>
        <taxon>Diplogasteromorpha</taxon>
        <taxon>Diplogasteroidea</taxon>
        <taxon>Neodiplogasteridae</taxon>
        <taxon>Pristionchus</taxon>
    </lineage>
</organism>
<evidence type="ECO:0000313" key="1">
    <source>
        <dbReference type="EMBL" id="GMS95902.1"/>
    </source>
</evidence>
<feature type="non-terminal residue" evidence="1">
    <location>
        <position position="76"/>
    </location>
</feature>